<keyword evidence="4" id="KW-1185">Reference proteome</keyword>
<evidence type="ECO:0000259" key="2">
    <source>
        <dbReference type="PROSITE" id="PS50126"/>
    </source>
</evidence>
<dbReference type="PATRIC" id="fig|279058.17.peg.4329"/>
<name>A0A127PW14_9BURK</name>
<feature type="region of interest" description="Disordered" evidence="1">
    <location>
        <begin position="738"/>
        <end position="769"/>
    </location>
</feature>
<dbReference type="GO" id="GO:0003729">
    <property type="term" value="F:mRNA binding"/>
    <property type="evidence" value="ECO:0007669"/>
    <property type="project" value="TreeGrafter"/>
</dbReference>
<dbReference type="InterPro" id="IPR023323">
    <property type="entry name" value="Tex-like_dom_sf"/>
</dbReference>
<dbReference type="Pfam" id="PF00575">
    <property type="entry name" value="S1"/>
    <property type="match status" value="1"/>
</dbReference>
<dbReference type="OrthoDB" id="9804714at2"/>
<dbReference type="FunFam" id="3.30.420.140:FF:000001">
    <property type="entry name" value="RNA-binding transcriptional accessory protein"/>
    <property type="match status" value="1"/>
</dbReference>
<dbReference type="GO" id="GO:0005829">
    <property type="term" value="C:cytosol"/>
    <property type="evidence" value="ECO:0007669"/>
    <property type="project" value="TreeGrafter"/>
</dbReference>
<dbReference type="FunFam" id="1.10.10.650:FF:000001">
    <property type="entry name" value="S1 RNA-binding domain 1"/>
    <property type="match status" value="1"/>
</dbReference>
<dbReference type="GO" id="GO:0003735">
    <property type="term" value="F:structural constituent of ribosome"/>
    <property type="evidence" value="ECO:0007669"/>
    <property type="project" value="TreeGrafter"/>
</dbReference>
<protein>
    <submittedName>
        <fullName evidence="3">S1 RNA binding domain protein</fullName>
    </submittedName>
</protein>
<proteinExistence type="predicted"/>
<dbReference type="PROSITE" id="PS50126">
    <property type="entry name" value="S1"/>
    <property type="match status" value="1"/>
</dbReference>
<gene>
    <name evidence="3" type="ORF">CAter282_4007</name>
</gene>
<dbReference type="InterPro" id="IPR012340">
    <property type="entry name" value="NA-bd_OB-fold"/>
</dbReference>
<dbReference type="InterPro" id="IPR050437">
    <property type="entry name" value="Ribos_protein_bS1-like"/>
</dbReference>
<evidence type="ECO:0000313" key="4">
    <source>
        <dbReference type="Proteomes" id="UP000071778"/>
    </source>
</evidence>
<sequence>MLPSIEQRLALELAAKPAQVAAAVALLDEGATVPFIARYRKEATGGLDDIQLRLLEERLRYLRELEARRSAILASIEEQGKMTPALLQAITLAEDKTPLEDLYLPYKPKRRTKAQIAAEAGLTELADALLANPDLHPEQEAEKFLKPAFSTDNGDNPGVADAKAALDGARQILMERFSEDAALLQALREYLTEHGVVESKVVEGKQDAGEKFADYFDYSETIGTIPSHRALALFRGRREEILNVVLRLDTEEEKPKWDAPHNPCEGRIAARFGISNKSRAADKWLSDTVRWSWRVKVFMHLETELMTKLRETAEVEAINVFARNLKALLLAAPAGPRATMGLDPGLRTGVKVAVIDATGKVVDTTAIYPHQPRNDWDGSLHTLAQLAEKHKVSLISIGNGTASRETDKLAQDLIKLRPELKLTKIVVSEAGASVYSASEFASRELPDMDVSLRGAVSIARRLQDPLAELVKIDPKSIGVGQYQHDVGQTQLARSLDAVVEDCVNAVGVDVNTASAPLLARVSGLNASVAQSIVTYRDMKGMFASRAALRDVPRLGDKTFEQAAGFLRIMNSDNPLDASAVHPESYPLVEKILADIKKDVKGVIGDEKLLKSLNPAKYADEKFGVPTIADIIKELEKPGRDPRPEFTTATFKEGVEEIRDLRPDMILEGVVTNVAAFGAFVDIGVHQDGLVHISALSNTFVKDPHTVVKAGQVVKVKVLEVDEKRKRIALTMRLTDNAPVAGAKPEQRADRNDAKRMSQQRQAAPAPANSAMAAAFAKLKG</sequence>
<dbReference type="Gene3D" id="1.10.10.650">
    <property type="entry name" value="RuvA domain 2-like"/>
    <property type="match status" value="1"/>
</dbReference>
<feature type="domain" description="S1 motif" evidence="2">
    <location>
        <begin position="663"/>
        <end position="732"/>
    </location>
</feature>
<feature type="compositionally biased region" description="Basic and acidic residues" evidence="1">
    <location>
        <begin position="744"/>
        <end position="755"/>
    </location>
</feature>
<dbReference type="InterPro" id="IPR041692">
    <property type="entry name" value="HHH_9"/>
</dbReference>
<dbReference type="Proteomes" id="UP000071778">
    <property type="component" value="Chromosome"/>
</dbReference>
<dbReference type="SUPFAM" id="SSF158832">
    <property type="entry name" value="Tex N-terminal region-like"/>
    <property type="match status" value="1"/>
</dbReference>
<dbReference type="FunFam" id="2.40.50.140:FF:000051">
    <property type="entry name" value="RNA-binding transcriptional accessory protein"/>
    <property type="match status" value="1"/>
</dbReference>
<dbReference type="Pfam" id="PF09371">
    <property type="entry name" value="Tex_N"/>
    <property type="match status" value="1"/>
</dbReference>
<dbReference type="Gene3D" id="1.10.3500.10">
    <property type="entry name" value="Tex N-terminal region-like"/>
    <property type="match status" value="1"/>
</dbReference>
<dbReference type="InterPro" id="IPR023319">
    <property type="entry name" value="Tex-like_HTH_dom_sf"/>
</dbReference>
<dbReference type="InterPro" id="IPR032639">
    <property type="entry name" value="Tex_YqgF"/>
</dbReference>
<dbReference type="InterPro" id="IPR044146">
    <property type="entry name" value="S1_Tex"/>
</dbReference>
<dbReference type="Pfam" id="PF12836">
    <property type="entry name" value="HHH_3"/>
    <property type="match status" value="1"/>
</dbReference>
<dbReference type="InterPro" id="IPR006641">
    <property type="entry name" value="YqgF/RNaseH-like_dom"/>
</dbReference>
<dbReference type="GO" id="GO:0006139">
    <property type="term" value="P:nucleobase-containing compound metabolic process"/>
    <property type="evidence" value="ECO:0007669"/>
    <property type="project" value="InterPro"/>
</dbReference>
<dbReference type="InterPro" id="IPR012337">
    <property type="entry name" value="RNaseH-like_sf"/>
</dbReference>
<dbReference type="PANTHER" id="PTHR10724:SF10">
    <property type="entry name" value="S1 RNA-BINDING DOMAIN-CONTAINING PROTEIN 1"/>
    <property type="match status" value="1"/>
</dbReference>
<dbReference type="InterPro" id="IPR018974">
    <property type="entry name" value="Tex-like_N"/>
</dbReference>
<reference evidence="3 4" key="1">
    <citation type="submission" date="2015-11" db="EMBL/GenBank/DDBJ databases">
        <title>Exploring the genomic traits of fungus-feeding bacterial genus Collimonas.</title>
        <authorList>
            <person name="Song C."/>
            <person name="Schmidt R."/>
            <person name="de Jager V."/>
            <person name="Krzyzanowska D."/>
            <person name="Jongedijk E."/>
            <person name="Cankar K."/>
            <person name="Beekwilder J."/>
            <person name="van Veen A."/>
            <person name="de Boer W."/>
            <person name="van Veen J.A."/>
            <person name="Garbeva P."/>
        </authorList>
    </citation>
    <scope>NUCLEOTIDE SEQUENCE [LARGE SCALE GENOMIC DNA]</scope>
    <source>
        <strain evidence="3 4">Ter282</strain>
    </source>
</reference>
<dbReference type="SMART" id="SM00732">
    <property type="entry name" value="YqgFc"/>
    <property type="match status" value="1"/>
</dbReference>
<dbReference type="InterPro" id="IPR003029">
    <property type="entry name" value="S1_domain"/>
</dbReference>
<dbReference type="PANTHER" id="PTHR10724">
    <property type="entry name" value="30S RIBOSOMAL PROTEIN S1"/>
    <property type="match status" value="1"/>
</dbReference>
<dbReference type="SUPFAM" id="SSF53098">
    <property type="entry name" value="Ribonuclease H-like"/>
    <property type="match status" value="1"/>
</dbReference>
<dbReference type="FunFam" id="1.10.150.310:FF:000001">
    <property type="entry name" value="RNA-binding transcriptional accessory protein"/>
    <property type="match status" value="1"/>
</dbReference>
<dbReference type="InterPro" id="IPR037027">
    <property type="entry name" value="YqgF/RNaseH-like_dom_sf"/>
</dbReference>
<dbReference type="Gene3D" id="3.30.420.140">
    <property type="entry name" value="YqgF/RNase H-like domain"/>
    <property type="match status" value="1"/>
</dbReference>
<dbReference type="Pfam" id="PF22706">
    <property type="entry name" value="Tex_central_region"/>
    <property type="match status" value="1"/>
</dbReference>
<evidence type="ECO:0000256" key="1">
    <source>
        <dbReference type="SAM" id="MobiDB-lite"/>
    </source>
</evidence>
<dbReference type="SMART" id="SM00316">
    <property type="entry name" value="S1"/>
    <property type="match status" value="1"/>
</dbReference>
<dbReference type="Pfam" id="PF17674">
    <property type="entry name" value="HHH_9"/>
    <property type="match status" value="1"/>
</dbReference>
<dbReference type="SUPFAM" id="SSF47781">
    <property type="entry name" value="RuvA domain 2-like"/>
    <property type="match status" value="2"/>
</dbReference>
<dbReference type="Gene3D" id="1.10.150.310">
    <property type="entry name" value="Tex RuvX-like domain-like"/>
    <property type="match status" value="1"/>
</dbReference>
<dbReference type="SUPFAM" id="SSF50249">
    <property type="entry name" value="Nucleic acid-binding proteins"/>
    <property type="match status" value="1"/>
</dbReference>
<organism evidence="3 4">
    <name type="scientific">Collimonas arenae</name>
    <dbReference type="NCBI Taxonomy" id="279058"/>
    <lineage>
        <taxon>Bacteria</taxon>
        <taxon>Pseudomonadati</taxon>
        <taxon>Pseudomonadota</taxon>
        <taxon>Betaproteobacteria</taxon>
        <taxon>Burkholderiales</taxon>
        <taxon>Oxalobacteraceae</taxon>
        <taxon>Collimonas</taxon>
    </lineage>
</organism>
<dbReference type="Gene3D" id="2.40.50.140">
    <property type="entry name" value="Nucleic acid-binding proteins"/>
    <property type="match status" value="1"/>
</dbReference>
<accession>A0A127PW14</accession>
<dbReference type="CDD" id="cd05685">
    <property type="entry name" value="S1_Tex"/>
    <property type="match status" value="1"/>
</dbReference>
<dbReference type="EMBL" id="CP013235">
    <property type="protein sequence ID" value="AMP11675.1"/>
    <property type="molecule type" value="Genomic_DNA"/>
</dbReference>
<evidence type="ECO:0000313" key="3">
    <source>
        <dbReference type="EMBL" id="AMP11675.1"/>
    </source>
</evidence>
<dbReference type="RefSeq" id="WP_061534601.1">
    <property type="nucleotide sequence ID" value="NZ_CP013233.1"/>
</dbReference>
<dbReference type="InterPro" id="IPR010994">
    <property type="entry name" value="RuvA_2-like"/>
</dbReference>
<dbReference type="AlphaFoldDB" id="A0A127PW14"/>
<dbReference type="GO" id="GO:0006412">
    <property type="term" value="P:translation"/>
    <property type="evidence" value="ECO:0007669"/>
    <property type="project" value="TreeGrafter"/>
</dbReference>
<dbReference type="InterPro" id="IPR055179">
    <property type="entry name" value="Tex-like_central_region"/>
</dbReference>
<dbReference type="Pfam" id="PF16921">
    <property type="entry name" value="Tex_YqgF"/>
    <property type="match status" value="1"/>
</dbReference>